<evidence type="ECO:0008006" key="3">
    <source>
        <dbReference type="Google" id="ProtNLM"/>
    </source>
</evidence>
<proteinExistence type="predicted"/>
<organism evidence="1 2">
    <name type="scientific">Streptomyces venezuelae</name>
    <dbReference type="NCBI Taxonomy" id="54571"/>
    <lineage>
        <taxon>Bacteria</taxon>
        <taxon>Bacillati</taxon>
        <taxon>Actinomycetota</taxon>
        <taxon>Actinomycetes</taxon>
        <taxon>Kitasatosporales</taxon>
        <taxon>Streptomycetaceae</taxon>
        <taxon>Streptomyces</taxon>
    </lineage>
</organism>
<dbReference type="AlphaFoldDB" id="A0A5P2DA56"/>
<accession>A0A5P2DA56</accession>
<evidence type="ECO:0000313" key="2">
    <source>
        <dbReference type="Proteomes" id="UP000325211"/>
    </source>
</evidence>
<evidence type="ECO:0000313" key="1">
    <source>
        <dbReference type="EMBL" id="QES51995.1"/>
    </source>
</evidence>
<gene>
    <name evidence="1" type="ORF">DEJ50_33390</name>
</gene>
<dbReference type="OrthoDB" id="3837969at2"/>
<name>A0A5P2DA56_STRVZ</name>
<dbReference type="EMBL" id="CP029190">
    <property type="protein sequence ID" value="QES51995.1"/>
    <property type="molecule type" value="Genomic_DNA"/>
</dbReference>
<sequence length="217" mass="24553">MGQLLALLEDSGALDLIALELAERPGPKGLPVRTVLVGVLLSLHYHRSATLADVCRVLLDQLRPPTRTWLEVPDPATVDIHGRHAFTRRVYRAFDRVTTALDPHRCDRRRRLPTVEALQVIAAWEEEAGAEQVRRRRVLQEISDRLVLVTVRLAHQRGLFRGWRGDIGIDTTPFPAWHKPHPDRKNLSSVEITAGWHHCGGSVRSMWWPARASPPGR</sequence>
<dbReference type="RefSeq" id="WP_150211733.1">
    <property type="nucleotide sequence ID" value="NZ_CP029190.1"/>
</dbReference>
<protein>
    <recommendedName>
        <fullName evidence="3">Transposase</fullName>
    </recommendedName>
</protein>
<dbReference type="Proteomes" id="UP000325211">
    <property type="component" value="Chromosome"/>
</dbReference>
<reference evidence="1 2" key="1">
    <citation type="submission" date="2018-05" db="EMBL/GenBank/DDBJ databases">
        <title>Streptomyces venezuelae.</title>
        <authorList>
            <person name="Kim W."/>
            <person name="Lee N."/>
            <person name="Cho B.-K."/>
        </authorList>
    </citation>
    <scope>NUCLEOTIDE SEQUENCE [LARGE SCALE GENOMIC DNA]</scope>
    <source>
        <strain evidence="1 2">ATCC 21782</strain>
    </source>
</reference>